<evidence type="ECO:0000256" key="1">
    <source>
        <dbReference type="ARBA" id="ARBA00022729"/>
    </source>
</evidence>
<comment type="caution">
    <text evidence="4">The sequence shown here is derived from an EMBL/GenBank/DDBJ whole genome shotgun (WGS) entry which is preliminary data.</text>
</comment>
<dbReference type="SUPFAM" id="SSF53850">
    <property type="entry name" value="Periplasmic binding protein-like II"/>
    <property type="match status" value="1"/>
</dbReference>
<dbReference type="PANTHER" id="PTHR30570:SF1">
    <property type="entry name" value="PHOSPHATE-BINDING PROTEIN PSTS"/>
    <property type="match status" value="1"/>
</dbReference>
<dbReference type="InterPro" id="IPR024370">
    <property type="entry name" value="PBP_domain"/>
</dbReference>
<dbReference type="Gene3D" id="3.40.190.10">
    <property type="entry name" value="Periplasmic binding protein-like II"/>
    <property type="match status" value="2"/>
</dbReference>
<dbReference type="PROSITE" id="PS51257">
    <property type="entry name" value="PROKAR_LIPOPROTEIN"/>
    <property type="match status" value="1"/>
</dbReference>
<proteinExistence type="predicted"/>
<dbReference type="InterPro" id="IPR050811">
    <property type="entry name" value="Phosphate_ABC_transporter"/>
</dbReference>
<organism evidence="4 5">
    <name type="scientific">Algimonas arctica</name>
    <dbReference type="NCBI Taxonomy" id="1479486"/>
    <lineage>
        <taxon>Bacteria</taxon>
        <taxon>Pseudomonadati</taxon>
        <taxon>Pseudomonadota</taxon>
        <taxon>Alphaproteobacteria</taxon>
        <taxon>Maricaulales</taxon>
        <taxon>Robiginitomaculaceae</taxon>
        <taxon>Algimonas</taxon>
    </lineage>
</organism>
<evidence type="ECO:0000259" key="3">
    <source>
        <dbReference type="Pfam" id="PF12849"/>
    </source>
</evidence>
<dbReference type="PANTHER" id="PTHR30570">
    <property type="entry name" value="PERIPLASMIC PHOSPHATE BINDING COMPONENT OF PHOSPHATE ABC TRANSPORTER"/>
    <property type="match status" value="1"/>
</dbReference>
<accession>A0A8J3G259</accession>
<evidence type="ECO:0000313" key="4">
    <source>
        <dbReference type="EMBL" id="GHA93625.1"/>
    </source>
</evidence>
<dbReference type="Proteomes" id="UP000634004">
    <property type="component" value="Unassembled WGS sequence"/>
</dbReference>
<feature type="domain" description="PBP" evidence="3">
    <location>
        <begin position="18"/>
        <end position="258"/>
    </location>
</feature>
<dbReference type="EMBL" id="BMZH01000005">
    <property type="protein sequence ID" value="GHA93625.1"/>
    <property type="molecule type" value="Genomic_DNA"/>
</dbReference>
<name>A0A8J3G259_9PROT</name>
<sequence>MFKNFGILSLAVLLAACSAPEAIYVSGSSTVLPPVSKAADLFSSETGISVIVNAGGSGGGFNQLAEGQSDIGMMSRNITDGERDAFKSFNFTEIAIGRDAVVPSISSEIYDAGVQALTLPQIAGIYTGKVQNWSEVGGPDRAIFVIDKEASRGTRQVFMRVVLGDPKAEAPGTDLVTGSNNEEQTALVQSDAAIGMLSVAWLNEDVRGLAIILQDGEVVEATHENIQAGSYPFVRDLNVVIRGDVKPPAKEFIDYLLGPNGQKMVNNSGYIGIAN</sequence>
<gene>
    <name evidence="4" type="ORF">GCM10009069_15890</name>
</gene>
<evidence type="ECO:0000313" key="5">
    <source>
        <dbReference type="Proteomes" id="UP000634004"/>
    </source>
</evidence>
<protein>
    <submittedName>
        <fullName evidence="4">ABC transporter</fullName>
    </submittedName>
</protein>
<evidence type="ECO:0000256" key="2">
    <source>
        <dbReference type="SAM" id="SignalP"/>
    </source>
</evidence>
<dbReference type="RefSeq" id="WP_189497179.1">
    <property type="nucleotide sequence ID" value="NZ_BMZH01000005.1"/>
</dbReference>
<dbReference type="CDD" id="cd13566">
    <property type="entry name" value="PBP2_phosphate"/>
    <property type="match status" value="1"/>
</dbReference>
<feature type="chain" id="PRO_5035292765" evidence="2">
    <location>
        <begin position="22"/>
        <end position="275"/>
    </location>
</feature>
<reference evidence="4" key="1">
    <citation type="journal article" date="2014" name="Int. J. Syst. Evol. Microbiol.">
        <title>Complete genome sequence of Corynebacterium casei LMG S-19264T (=DSM 44701T), isolated from a smear-ripened cheese.</title>
        <authorList>
            <consortium name="US DOE Joint Genome Institute (JGI-PGF)"/>
            <person name="Walter F."/>
            <person name="Albersmeier A."/>
            <person name="Kalinowski J."/>
            <person name="Ruckert C."/>
        </authorList>
    </citation>
    <scope>NUCLEOTIDE SEQUENCE</scope>
    <source>
        <strain evidence="4">KCTC 32513</strain>
    </source>
</reference>
<keyword evidence="1 2" id="KW-0732">Signal</keyword>
<feature type="signal peptide" evidence="2">
    <location>
        <begin position="1"/>
        <end position="21"/>
    </location>
</feature>
<reference evidence="4" key="2">
    <citation type="submission" date="2020-09" db="EMBL/GenBank/DDBJ databases">
        <authorList>
            <person name="Sun Q."/>
            <person name="Kim S."/>
        </authorList>
    </citation>
    <scope>NUCLEOTIDE SEQUENCE</scope>
    <source>
        <strain evidence="4">KCTC 32513</strain>
    </source>
</reference>
<dbReference type="Pfam" id="PF12849">
    <property type="entry name" value="PBP_like_2"/>
    <property type="match status" value="1"/>
</dbReference>
<dbReference type="AlphaFoldDB" id="A0A8J3G259"/>
<keyword evidence="5" id="KW-1185">Reference proteome</keyword>